<dbReference type="SUPFAM" id="SSF48726">
    <property type="entry name" value="Immunoglobulin"/>
    <property type="match status" value="1"/>
</dbReference>
<dbReference type="Proteomes" id="UP001152320">
    <property type="component" value="Unassembled WGS sequence"/>
</dbReference>
<dbReference type="Gene3D" id="2.60.40.10">
    <property type="entry name" value="Immunoglobulins"/>
    <property type="match status" value="1"/>
</dbReference>
<gene>
    <name evidence="1" type="ORF">HOLleu_44164</name>
</gene>
<dbReference type="InterPro" id="IPR013783">
    <property type="entry name" value="Ig-like_fold"/>
</dbReference>
<accession>A0A9Q0Y913</accession>
<sequence length="78" mass="9203">MLLVRYEVENRSEHQSESDDYGVESDGSLRINNVSSHHSTVYRVVFYDDGNHIHKKRVRFLVNREPSVSECKLFHLLQ</sequence>
<proteinExistence type="predicted"/>
<dbReference type="AlphaFoldDB" id="A0A9Q0Y913"/>
<organism evidence="1 2">
    <name type="scientific">Holothuria leucospilota</name>
    <name type="common">Black long sea cucumber</name>
    <name type="synonym">Mertensiothuria leucospilota</name>
    <dbReference type="NCBI Taxonomy" id="206669"/>
    <lineage>
        <taxon>Eukaryota</taxon>
        <taxon>Metazoa</taxon>
        <taxon>Echinodermata</taxon>
        <taxon>Eleutherozoa</taxon>
        <taxon>Echinozoa</taxon>
        <taxon>Holothuroidea</taxon>
        <taxon>Aspidochirotacea</taxon>
        <taxon>Aspidochirotida</taxon>
        <taxon>Holothuriidae</taxon>
        <taxon>Holothuria</taxon>
    </lineage>
</organism>
<evidence type="ECO:0000313" key="2">
    <source>
        <dbReference type="Proteomes" id="UP001152320"/>
    </source>
</evidence>
<name>A0A9Q0Y913_HOLLE</name>
<protein>
    <submittedName>
        <fullName evidence="1">Uncharacterized protein</fullName>
    </submittedName>
</protein>
<keyword evidence="2" id="KW-1185">Reference proteome</keyword>
<dbReference type="InterPro" id="IPR036179">
    <property type="entry name" value="Ig-like_dom_sf"/>
</dbReference>
<reference evidence="1" key="1">
    <citation type="submission" date="2021-10" db="EMBL/GenBank/DDBJ databases">
        <title>Tropical sea cucumber genome reveals ecological adaptation and Cuvierian tubules defense mechanism.</title>
        <authorList>
            <person name="Chen T."/>
        </authorList>
    </citation>
    <scope>NUCLEOTIDE SEQUENCE</scope>
    <source>
        <strain evidence="1">Nanhai2018</strain>
        <tissue evidence="1">Muscle</tissue>
    </source>
</reference>
<comment type="caution">
    <text evidence="1">The sequence shown here is derived from an EMBL/GenBank/DDBJ whole genome shotgun (WGS) entry which is preliminary data.</text>
</comment>
<evidence type="ECO:0000313" key="1">
    <source>
        <dbReference type="EMBL" id="KAJ8018058.1"/>
    </source>
</evidence>
<dbReference type="EMBL" id="JAIZAY010000680">
    <property type="protein sequence ID" value="KAJ8018058.1"/>
    <property type="molecule type" value="Genomic_DNA"/>
</dbReference>